<dbReference type="GO" id="GO:0006122">
    <property type="term" value="P:mitochondrial electron transport, ubiquinol to cytochrome c"/>
    <property type="evidence" value="ECO:0007669"/>
    <property type="project" value="InterPro"/>
</dbReference>
<keyword evidence="8 9" id="KW-0472">Membrane</keyword>
<comment type="function">
    <text evidence="9">Component of the ubiquinol-cytochrome c oxidoreductase, a multisubunit transmembrane complex that is part of the mitochondrial electron transport chain which drives oxidative phosphorylation.</text>
</comment>
<comment type="similarity">
    <text evidence="2 9">Belongs to the UQCRB/QCR7 family.</text>
</comment>
<keyword evidence="3 9" id="KW-0813">Transport</keyword>
<dbReference type="AlphaFoldDB" id="A0A0W0FU58"/>
<accession>A0A0W0FU58</accession>
<keyword evidence="6 9" id="KW-0249">Electron transport</keyword>
<gene>
    <name evidence="10" type="ORF">WG66_7515</name>
</gene>
<comment type="caution">
    <text evidence="10">The sequence shown here is derived from an EMBL/GenBank/DDBJ whole genome shotgun (WGS) entry which is preliminary data.</text>
</comment>
<organism evidence="10 11">
    <name type="scientific">Moniliophthora roreri</name>
    <name type="common">Frosty pod rot fungus</name>
    <name type="synonym">Monilia roreri</name>
    <dbReference type="NCBI Taxonomy" id="221103"/>
    <lineage>
        <taxon>Eukaryota</taxon>
        <taxon>Fungi</taxon>
        <taxon>Dikarya</taxon>
        <taxon>Basidiomycota</taxon>
        <taxon>Agaricomycotina</taxon>
        <taxon>Agaricomycetes</taxon>
        <taxon>Agaricomycetidae</taxon>
        <taxon>Agaricales</taxon>
        <taxon>Marasmiineae</taxon>
        <taxon>Marasmiaceae</taxon>
        <taxon>Moniliophthora</taxon>
    </lineage>
</organism>
<keyword evidence="7 9" id="KW-0496">Mitochondrion</keyword>
<reference evidence="10 11" key="1">
    <citation type="submission" date="2015-12" db="EMBL/GenBank/DDBJ databases">
        <title>Draft genome sequence of Moniliophthora roreri, the causal agent of frosty pod rot of cacao.</title>
        <authorList>
            <person name="Aime M.C."/>
            <person name="Diaz-Valderrama J.R."/>
            <person name="Kijpornyongpan T."/>
            <person name="Phillips-Mora W."/>
        </authorList>
    </citation>
    <scope>NUCLEOTIDE SEQUENCE [LARGE SCALE GENOMIC DNA]</scope>
    <source>
        <strain evidence="10 11">MCA 2952</strain>
    </source>
</reference>
<evidence type="ECO:0000256" key="4">
    <source>
        <dbReference type="ARBA" id="ARBA00022660"/>
    </source>
</evidence>
<dbReference type="Gene3D" id="1.10.1090.10">
    <property type="entry name" value="Cytochrome b-c1 complex subunit 7"/>
    <property type="match status" value="1"/>
</dbReference>
<evidence type="ECO:0000256" key="2">
    <source>
        <dbReference type="ARBA" id="ARBA00008554"/>
    </source>
</evidence>
<evidence type="ECO:0000313" key="10">
    <source>
        <dbReference type="EMBL" id="KTB39814.1"/>
    </source>
</evidence>
<evidence type="ECO:0000256" key="5">
    <source>
        <dbReference type="ARBA" id="ARBA00022792"/>
    </source>
</evidence>
<evidence type="ECO:0000313" key="11">
    <source>
        <dbReference type="Proteomes" id="UP000054988"/>
    </source>
</evidence>
<dbReference type="PIRSF" id="PIRSF000022">
    <property type="entry name" value="Bc1_14K"/>
    <property type="match status" value="1"/>
</dbReference>
<proteinExistence type="inferred from homology"/>
<dbReference type="GO" id="GO:0005743">
    <property type="term" value="C:mitochondrial inner membrane"/>
    <property type="evidence" value="ECO:0007669"/>
    <property type="project" value="UniProtKB-SubCell"/>
</dbReference>
<dbReference type="InterPro" id="IPR003197">
    <property type="entry name" value="QCR7"/>
</dbReference>
<dbReference type="eggNOG" id="KOG3440">
    <property type="taxonomic scope" value="Eukaryota"/>
</dbReference>
<dbReference type="GO" id="GO:0045275">
    <property type="term" value="C:respiratory chain complex III"/>
    <property type="evidence" value="ECO:0007669"/>
    <property type="project" value="InterPro"/>
</dbReference>
<dbReference type="PANTHER" id="PTHR12022">
    <property type="entry name" value="UBIQUINOL-CYTOCHROME C REDUCTASE COMPLEX 14 KD PROTEIN"/>
    <property type="match status" value="1"/>
</dbReference>
<evidence type="ECO:0000256" key="6">
    <source>
        <dbReference type="ARBA" id="ARBA00022982"/>
    </source>
</evidence>
<evidence type="ECO:0000256" key="8">
    <source>
        <dbReference type="ARBA" id="ARBA00023136"/>
    </source>
</evidence>
<protein>
    <recommendedName>
        <fullName evidence="9">Cytochrome b-c1 complex subunit 7</fullName>
    </recommendedName>
</protein>
<dbReference type="SMR" id="A0A0W0FU58"/>
<evidence type="ECO:0000256" key="1">
    <source>
        <dbReference type="ARBA" id="ARBA00004443"/>
    </source>
</evidence>
<sequence>MTIFGPLSVSLASQIRASKTLSAWFIPVANWYANAMRYRQFGLRYDDLLLEERDDVQRAIGRLTPQESYDRAFRFKRASQASALHKPLPKEQWTKPEDDIRYLTPHITAVAKEDAERKMWDTIAVKRK</sequence>
<dbReference type="SUPFAM" id="SSF81524">
    <property type="entry name" value="14 kDa protein of cytochrome bc1 complex (Ubiquinol-cytochrome c reductase)"/>
    <property type="match status" value="1"/>
</dbReference>
<dbReference type="EMBL" id="LATX01001627">
    <property type="protein sequence ID" value="KTB39814.1"/>
    <property type="molecule type" value="Genomic_DNA"/>
</dbReference>
<comment type="subcellular location">
    <subcellularLocation>
        <location evidence="1">Mitochondrion inner membrane</location>
        <topology evidence="1">Peripheral membrane protein</topology>
        <orientation evidence="1">Matrix side</orientation>
    </subcellularLocation>
</comment>
<keyword evidence="4 9" id="KW-0679">Respiratory chain</keyword>
<dbReference type="FunFam" id="1.10.1090.10:FF:000001">
    <property type="entry name" value="Cytochrome b-c1 complex subunit 7"/>
    <property type="match status" value="1"/>
</dbReference>
<keyword evidence="5 9" id="KW-0999">Mitochondrion inner membrane</keyword>
<evidence type="ECO:0000256" key="9">
    <source>
        <dbReference type="PIRNR" id="PIRNR000022"/>
    </source>
</evidence>
<name>A0A0W0FU58_MONRR</name>
<dbReference type="PANTHER" id="PTHR12022:SF0">
    <property type="entry name" value="CYTOCHROME B-C1 COMPLEX SUBUNIT 7"/>
    <property type="match status" value="1"/>
</dbReference>
<dbReference type="Pfam" id="PF02271">
    <property type="entry name" value="UCR_14kD"/>
    <property type="match status" value="1"/>
</dbReference>
<dbReference type="Proteomes" id="UP000054988">
    <property type="component" value="Unassembled WGS sequence"/>
</dbReference>
<evidence type="ECO:0000256" key="3">
    <source>
        <dbReference type="ARBA" id="ARBA00022448"/>
    </source>
</evidence>
<evidence type="ECO:0000256" key="7">
    <source>
        <dbReference type="ARBA" id="ARBA00023128"/>
    </source>
</evidence>
<dbReference type="InterPro" id="IPR036544">
    <property type="entry name" value="QCR7_sf"/>
</dbReference>